<feature type="compositionally biased region" description="Basic and acidic residues" evidence="1">
    <location>
        <begin position="112"/>
        <end position="123"/>
    </location>
</feature>
<dbReference type="Proteomes" id="UP001162029">
    <property type="component" value="Unassembled WGS sequence"/>
</dbReference>
<keyword evidence="3" id="KW-1185">Reference proteome</keyword>
<accession>A0AAV0V8G5</accession>
<name>A0AAV0V8G5_9STRA</name>
<sequence length="190" mass="21529">MGTSDDDGVAFRSNALDVVGSWLLGGNGNEDKTEQKERRPVTLYRPSSSSAPSLTRPNAANVNVTLTLTETEREMKRKLLRKPRGSCIEEAVLEEKEAQKQQDEAQDEEEQELVRLKKETPKGDKKRKRTVHDELLDELREDAAKKKAKNLKRKLQLQRKKSSSSSDSKTRTMSLPRTDAMHPPIYVLVT</sequence>
<proteinExistence type="predicted"/>
<organism evidence="2 3">
    <name type="scientific">Peronospora destructor</name>
    <dbReference type="NCBI Taxonomy" id="86335"/>
    <lineage>
        <taxon>Eukaryota</taxon>
        <taxon>Sar</taxon>
        <taxon>Stramenopiles</taxon>
        <taxon>Oomycota</taxon>
        <taxon>Peronosporomycetes</taxon>
        <taxon>Peronosporales</taxon>
        <taxon>Peronosporaceae</taxon>
        <taxon>Peronospora</taxon>
    </lineage>
</organism>
<comment type="caution">
    <text evidence="2">The sequence shown here is derived from an EMBL/GenBank/DDBJ whole genome shotgun (WGS) entry which is preliminary data.</text>
</comment>
<feature type="compositionally biased region" description="Basic and acidic residues" evidence="1">
    <location>
        <begin position="29"/>
        <end position="40"/>
    </location>
</feature>
<dbReference type="AlphaFoldDB" id="A0AAV0V8G5"/>
<feature type="compositionally biased region" description="Basic and acidic residues" evidence="1">
    <location>
        <begin position="93"/>
        <end position="103"/>
    </location>
</feature>
<dbReference type="EMBL" id="CANTFM010002203">
    <property type="protein sequence ID" value="CAI5744852.1"/>
    <property type="molecule type" value="Genomic_DNA"/>
</dbReference>
<feature type="region of interest" description="Disordered" evidence="1">
    <location>
        <begin position="21"/>
        <end position="61"/>
    </location>
</feature>
<feature type="compositionally biased region" description="Basic residues" evidence="1">
    <location>
        <begin position="146"/>
        <end position="162"/>
    </location>
</feature>
<evidence type="ECO:0000313" key="2">
    <source>
        <dbReference type="EMBL" id="CAI5744852.1"/>
    </source>
</evidence>
<evidence type="ECO:0000256" key="1">
    <source>
        <dbReference type="SAM" id="MobiDB-lite"/>
    </source>
</evidence>
<protein>
    <submittedName>
        <fullName evidence="2">Uncharacterized protein</fullName>
    </submittedName>
</protein>
<feature type="compositionally biased region" description="Polar residues" evidence="1">
    <location>
        <begin position="45"/>
        <end position="61"/>
    </location>
</feature>
<reference evidence="2" key="1">
    <citation type="submission" date="2022-12" db="EMBL/GenBank/DDBJ databases">
        <authorList>
            <person name="Webb A."/>
        </authorList>
    </citation>
    <scope>NUCLEOTIDE SEQUENCE</scope>
    <source>
        <strain evidence="2">Pd1</strain>
    </source>
</reference>
<feature type="region of interest" description="Disordered" evidence="1">
    <location>
        <begin position="91"/>
        <end position="190"/>
    </location>
</feature>
<feature type="compositionally biased region" description="Basic and acidic residues" evidence="1">
    <location>
        <begin position="131"/>
        <end position="145"/>
    </location>
</feature>
<evidence type="ECO:0000313" key="3">
    <source>
        <dbReference type="Proteomes" id="UP001162029"/>
    </source>
</evidence>
<gene>
    <name evidence="2" type="ORF">PDE001_LOCUS9976</name>
</gene>